<dbReference type="AlphaFoldDB" id="A0A919UFB8"/>
<accession>A0A919UFB8</accession>
<dbReference type="Pfam" id="PF19459">
    <property type="entry name" value="DUF5996"/>
    <property type="match status" value="1"/>
</dbReference>
<evidence type="ECO:0008006" key="3">
    <source>
        <dbReference type="Google" id="ProtNLM"/>
    </source>
</evidence>
<dbReference type="EMBL" id="BONQ01000126">
    <property type="protein sequence ID" value="GIG49991.1"/>
    <property type="molecule type" value="Genomic_DNA"/>
</dbReference>
<dbReference type="RefSeq" id="WP_203851644.1">
    <property type="nucleotide sequence ID" value="NZ_BAAAVW010000029.1"/>
</dbReference>
<proteinExistence type="predicted"/>
<dbReference type="InterPro" id="IPR046038">
    <property type="entry name" value="DUF5996"/>
</dbReference>
<name>A0A919UFB8_9ACTN</name>
<comment type="caution">
    <text evidence="1">The sequence shown here is derived from an EMBL/GenBank/DDBJ whole genome shotgun (WGS) entry which is preliminary data.</text>
</comment>
<dbReference type="Proteomes" id="UP000660611">
    <property type="component" value="Unassembled WGS sequence"/>
</dbReference>
<organism evidence="1 2">
    <name type="scientific">Dactylosporangium siamense</name>
    <dbReference type="NCBI Taxonomy" id="685454"/>
    <lineage>
        <taxon>Bacteria</taxon>
        <taxon>Bacillati</taxon>
        <taxon>Actinomycetota</taxon>
        <taxon>Actinomycetes</taxon>
        <taxon>Micromonosporales</taxon>
        <taxon>Micromonosporaceae</taxon>
        <taxon>Dactylosporangium</taxon>
    </lineage>
</organism>
<gene>
    <name evidence="1" type="ORF">Dsi01nite_080320</name>
</gene>
<protein>
    <recommendedName>
        <fullName evidence="3">Ava_C0101 and related proteins</fullName>
    </recommendedName>
</protein>
<reference evidence="1" key="1">
    <citation type="submission" date="2021-01" db="EMBL/GenBank/DDBJ databases">
        <title>Whole genome shotgun sequence of Dactylosporangium siamense NBRC 106093.</title>
        <authorList>
            <person name="Komaki H."/>
            <person name="Tamura T."/>
        </authorList>
    </citation>
    <scope>NUCLEOTIDE SEQUENCE</scope>
    <source>
        <strain evidence="1">NBRC 106093</strain>
    </source>
</reference>
<keyword evidence="2" id="KW-1185">Reference proteome</keyword>
<evidence type="ECO:0000313" key="2">
    <source>
        <dbReference type="Proteomes" id="UP000660611"/>
    </source>
</evidence>
<sequence>MTNQEQRWPALPVDEWEPTYDTLHMYAQVAGKLSLALRPMTNHWWQVALELSARGLRTAAIPYGDRTFQMELDLLEHQVRIETSVGERRTVPLGRPVRDFYADTMAALDDLGLHVPIWPQPVEVPDPIPFDRDDRHATYDGAQAERYWHVLCQVGAILAEFRARFTGKASPVQFYWGSFDLATTRYSGRSADPPPGADTITRFSYTAEQSTVGFWPGGTWLNGERVEQPVFFAYNYPGPPGIQDQPIAPATARFDAGLGEFILSYDDVRNSADPRQAVLDFAQSTYEAGAQLQHWPRESLEWTPPMPPSHRRALLFTP</sequence>
<evidence type="ECO:0000313" key="1">
    <source>
        <dbReference type="EMBL" id="GIG49991.1"/>
    </source>
</evidence>